<proteinExistence type="predicted"/>
<sequence length="368" mass="37891">MRDWLHADFGIVADEVTPIGHGADAAAAVWRVRAGSAFYAVKWTGGGSAAGLLLPSRLAELGVGGVPAPVRTLDGALWSERGGRRLSVQPWVGDARAVDVELTPEQWTAFGALLARVHTVPPDDAVARQLPVEEHRPDAVLTATADVTARLAGGGGPAVGAGPVGGGGPAVGAGPAVGGDDLVHGLAEAWRDGAELLGALTARAAVLGARLRDRTARAVVCHTDCHLGNVLLPPRRAVVSRPLPARVGPTLRAGTDNAPNADVWLIDWDDATLAPPERDLMFVVGGLPGYAPVGERELGWFEAGYGPVDADPDRLAYYRAVRALGDLTEFAAELLDPAGDRAGREFALSVVRAELAGAGLAGLAAVRA</sequence>
<evidence type="ECO:0000313" key="3">
    <source>
        <dbReference type="Proteomes" id="UP000181980"/>
    </source>
</evidence>
<dbReference type="AlphaFoldDB" id="A0A1H5PWD7"/>
<dbReference type="Gene3D" id="3.30.200.20">
    <property type="entry name" value="Phosphorylase Kinase, domain 1"/>
    <property type="match status" value="1"/>
</dbReference>
<keyword evidence="3" id="KW-1185">Reference proteome</keyword>
<reference evidence="3" key="1">
    <citation type="submission" date="2016-10" db="EMBL/GenBank/DDBJ databases">
        <authorList>
            <person name="Varghese N."/>
            <person name="Submissions S."/>
        </authorList>
    </citation>
    <scope>NUCLEOTIDE SEQUENCE [LARGE SCALE GENOMIC DNA]</scope>
    <source>
        <strain evidence="3">DSM 45237</strain>
    </source>
</reference>
<dbReference type="Gene3D" id="1.10.510.10">
    <property type="entry name" value="Transferase(Phosphotransferase) domain 1"/>
    <property type="match status" value="1"/>
</dbReference>
<dbReference type="RefSeq" id="WP_069112269.1">
    <property type="nucleotide sequence ID" value="NZ_FNUC01000004.1"/>
</dbReference>
<dbReference type="Pfam" id="PF01636">
    <property type="entry name" value="APH"/>
    <property type="match status" value="1"/>
</dbReference>
<evidence type="ECO:0000259" key="1">
    <source>
        <dbReference type="Pfam" id="PF01636"/>
    </source>
</evidence>
<dbReference type="OrthoDB" id="115252at2"/>
<dbReference type="InterPro" id="IPR002575">
    <property type="entry name" value="Aminoglycoside_PTrfase"/>
</dbReference>
<dbReference type="InterPro" id="IPR011009">
    <property type="entry name" value="Kinase-like_dom_sf"/>
</dbReference>
<name>A0A1H5PWD7_9ACTN</name>
<accession>A0A1H5PWD7</accession>
<evidence type="ECO:0000313" key="2">
    <source>
        <dbReference type="EMBL" id="SEF18065.1"/>
    </source>
</evidence>
<keyword evidence="2" id="KW-0808">Transferase</keyword>
<feature type="domain" description="Aminoglycoside phosphotransferase" evidence="1">
    <location>
        <begin position="57"/>
        <end position="236"/>
    </location>
</feature>
<protein>
    <submittedName>
        <fullName evidence="2">Spectinomycin phosphotransferase</fullName>
    </submittedName>
</protein>
<organism evidence="2 3">
    <name type="scientific">Jiangella alba</name>
    <dbReference type="NCBI Taxonomy" id="561176"/>
    <lineage>
        <taxon>Bacteria</taxon>
        <taxon>Bacillati</taxon>
        <taxon>Actinomycetota</taxon>
        <taxon>Actinomycetes</taxon>
        <taxon>Jiangellales</taxon>
        <taxon>Jiangellaceae</taxon>
        <taxon>Jiangella</taxon>
    </lineage>
</organism>
<dbReference type="Proteomes" id="UP000181980">
    <property type="component" value="Unassembled WGS sequence"/>
</dbReference>
<gene>
    <name evidence="2" type="ORF">SAMN04488561_6203</name>
</gene>
<dbReference type="SUPFAM" id="SSF56112">
    <property type="entry name" value="Protein kinase-like (PK-like)"/>
    <property type="match status" value="1"/>
</dbReference>
<dbReference type="GO" id="GO:0016740">
    <property type="term" value="F:transferase activity"/>
    <property type="evidence" value="ECO:0007669"/>
    <property type="project" value="UniProtKB-KW"/>
</dbReference>
<dbReference type="EMBL" id="FNUC01000004">
    <property type="protein sequence ID" value="SEF18065.1"/>
    <property type="molecule type" value="Genomic_DNA"/>
</dbReference>
<dbReference type="STRING" id="561176.SAMN04488561_6203"/>